<sequence>SEDSWYDIVRRSDGCVVFSFPSSGRHLIYRVNGMVSMRPLLDDEEVFTPNGFMHFIRRLGYRVTPPSDNMKSTA</sequence>
<proteinExistence type="predicted"/>
<feature type="non-terminal residue" evidence="1">
    <location>
        <position position="1"/>
    </location>
</feature>
<name>A0A5Z3QUG1_SALER</name>
<gene>
    <name evidence="1" type="ORF">F2D22_23850</name>
</gene>
<dbReference type="EMBL" id="AAKHLO010000045">
    <property type="protein sequence ID" value="ECR8150264.1"/>
    <property type="molecule type" value="Genomic_DNA"/>
</dbReference>
<accession>A0A5Z3QUG1</accession>
<comment type="caution">
    <text evidence="1">The sequence shown here is derived from an EMBL/GenBank/DDBJ whole genome shotgun (WGS) entry which is preliminary data.</text>
</comment>
<protein>
    <submittedName>
        <fullName evidence="1">Uncharacterized protein</fullName>
    </submittedName>
</protein>
<evidence type="ECO:0000313" key="1">
    <source>
        <dbReference type="EMBL" id="ECR8150264.1"/>
    </source>
</evidence>
<organism evidence="1">
    <name type="scientific">Salmonella enterica</name>
    <name type="common">Salmonella choleraesuis</name>
    <dbReference type="NCBI Taxonomy" id="28901"/>
    <lineage>
        <taxon>Bacteria</taxon>
        <taxon>Pseudomonadati</taxon>
        <taxon>Pseudomonadota</taxon>
        <taxon>Gammaproteobacteria</taxon>
        <taxon>Enterobacterales</taxon>
        <taxon>Enterobacteriaceae</taxon>
        <taxon>Salmonella</taxon>
    </lineage>
</organism>
<reference evidence="1" key="1">
    <citation type="submission" date="2019-09" db="EMBL/GenBank/DDBJ databases">
        <authorList>
            <consortium name="PulseNet: The National Subtyping Network for Foodborne Disease Surveillance"/>
            <person name="Tarr C.L."/>
            <person name="Trees E."/>
            <person name="Katz L.S."/>
            <person name="Carleton-Romer H.A."/>
            <person name="Stroika S."/>
            <person name="Kucerova Z."/>
            <person name="Roache K.F."/>
            <person name="Sabol A.L."/>
            <person name="Besser J."/>
            <person name="Gerner-Smidt P."/>
        </authorList>
    </citation>
    <scope>NUCLEOTIDE SEQUENCE</scope>
    <source>
        <strain evidence="1">PNUSAS096838</strain>
    </source>
</reference>
<dbReference type="AlphaFoldDB" id="A0A5Z3QUG1"/>